<gene>
    <name evidence="2" type="ORF">L596_018046</name>
</gene>
<feature type="region of interest" description="Disordered" evidence="1">
    <location>
        <begin position="193"/>
        <end position="217"/>
    </location>
</feature>
<accession>A0A4U5N488</accession>
<evidence type="ECO:0000256" key="1">
    <source>
        <dbReference type="SAM" id="MobiDB-lite"/>
    </source>
</evidence>
<evidence type="ECO:0000313" key="2">
    <source>
        <dbReference type="EMBL" id="TKR76992.1"/>
    </source>
</evidence>
<protein>
    <submittedName>
        <fullName evidence="2">Uncharacterized protein</fullName>
    </submittedName>
</protein>
<reference evidence="2 3" key="2">
    <citation type="journal article" date="2019" name="G3 (Bethesda)">
        <title>Hybrid Assembly of the Genome of the Entomopathogenic Nematode Steinernema carpocapsae Identifies the X-Chromosome.</title>
        <authorList>
            <person name="Serra L."/>
            <person name="Macchietto M."/>
            <person name="Macias-Munoz A."/>
            <person name="McGill C.J."/>
            <person name="Rodriguez I.M."/>
            <person name="Rodriguez B."/>
            <person name="Murad R."/>
            <person name="Mortazavi A."/>
        </authorList>
    </citation>
    <scope>NUCLEOTIDE SEQUENCE [LARGE SCALE GENOMIC DNA]</scope>
    <source>
        <strain evidence="2 3">ALL</strain>
    </source>
</reference>
<name>A0A4U5N488_STECR</name>
<keyword evidence="3" id="KW-1185">Reference proteome</keyword>
<evidence type="ECO:0000313" key="3">
    <source>
        <dbReference type="Proteomes" id="UP000298663"/>
    </source>
</evidence>
<feature type="compositionally biased region" description="Basic and acidic residues" evidence="1">
    <location>
        <begin position="64"/>
        <end position="73"/>
    </location>
</feature>
<dbReference type="Proteomes" id="UP000298663">
    <property type="component" value="Unassembled WGS sequence"/>
</dbReference>
<dbReference type="AlphaFoldDB" id="A0A4U5N488"/>
<organism evidence="2 3">
    <name type="scientific">Steinernema carpocapsae</name>
    <name type="common">Entomopathogenic nematode</name>
    <dbReference type="NCBI Taxonomy" id="34508"/>
    <lineage>
        <taxon>Eukaryota</taxon>
        <taxon>Metazoa</taxon>
        <taxon>Ecdysozoa</taxon>
        <taxon>Nematoda</taxon>
        <taxon>Chromadorea</taxon>
        <taxon>Rhabditida</taxon>
        <taxon>Tylenchina</taxon>
        <taxon>Panagrolaimomorpha</taxon>
        <taxon>Strongyloidoidea</taxon>
        <taxon>Steinernematidae</taxon>
        <taxon>Steinernema</taxon>
    </lineage>
</organism>
<dbReference type="EMBL" id="AZBU02000005">
    <property type="protein sequence ID" value="TKR76992.1"/>
    <property type="molecule type" value="Genomic_DNA"/>
</dbReference>
<feature type="region of interest" description="Disordered" evidence="1">
    <location>
        <begin position="145"/>
        <end position="173"/>
    </location>
</feature>
<comment type="caution">
    <text evidence="2">The sequence shown here is derived from an EMBL/GenBank/DDBJ whole genome shotgun (WGS) entry which is preliminary data.</text>
</comment>
<feature type="compositionally biased region" description="Polar residues" evidence="1">
    <location>
        <begin position="147"/>
        <end position="159"/>
    </location>
</feature>
<feature type="compositionally biased region" description="Polar residues" evidence="1">
    <location>
        <begin position="46"/>
        <end position="56"/>
    </location>
</feature>
<feature type="region of interest" description="Disordered" evidence="1">
    <location>
        <begin position="39"/>
        <end position="77"/>
    </location>
</feature>
<proteinExistence type="predicted"/>
<reference evidence="2 3" key="1">
    <citation type="journal article" date="2015" name="Genome Biol.">
        <title>Comparative genomics of Steinernema reveals deeply conserved gene regulatory networks.</title>
        <authorList>
            <person name="Dillman A.R."/>
            <person name="Macchietto M."/>
            <person name="Porter C.F."/>
            <person name="Rogers A."/>
            <person name="Williams B."/>
            <person name="Antoshechkin I."/>
            <person name="Lee M.M."/>
            <person name="Goodwin Z."/>
            <person name="Lu X."/>
            <person name="Lewis E.E."/>
            <person name="Goodrich-Blair H."/>
            <person name="Stock S.P."/>
            <person name="Adams B.J."/>
            <person name="Sternberg P.W."/>
            <person name="Mortazavi A."/>
        </authorList>
    </citation>
    <scope>NUCLEOTIDE SEQUENCE [LARGE SCALE GENOMIC DNA]</scope>
    <source>
        <strain evidence="2 3">ALL</strain>
    </source>
</reference>
<sequence length="217" mass="24126">MFLQNGLFASFVSCNVMSGGPNEHRKPSKSLSDRVAEIVRGRLKTPQGSRKATSASAPPPPDKATSEKPEKQKCSSPLEIVRRFIAKRLFKKKSKGVRATDDRAMPEDPPTHECSLPADFLLLQSEPLRISSKRATASEPLRMATCPSMSRSPFDNDSIASEGRQRPMSLNDKLTLRWKTPDKALVDALIQRRRSMRESDDEEDGDEGASANIDWDD</sequence>